<dbReference type="PANTHER" id="PTHR32322">
    <property type="entry name" value="INNER MEMBRANE TRANSPORTER"/>
    <property type="match status" value="1"/>
</dbReference>
<dbReference type="HOGENOM" id="CLU_033863_12_0_4"/>
<dbReference type="InterPro" id="IPR000620">
    <property type="entry name" value="EamA_dom"/>
</dbReference>
<evidence type="ECO:0000256" key="4">
    <source>
        <dbReference type="ARBA" id="ARBA00022989"/>
    </source>
</evidence>
<proteinExistence type="inferred from homology"/>
<dbReference type="KEGG" id="bgp:BGL_2c27730"/>
<evidence type="ECO:0000313" key="9">
    <source>
        <dbReference type="Proteomes" id="UP000031838"/>
    </source>
</evidence>
<evidence type="ECO:0000256" key="1">
    <source>
        <dbReference type="ARBA" id="ARBA00004141"/>
    </source>
</evidence>
<feature type="transmembrane region" description="Helical" evidence="6">
    <location>
        <begin position="159"/>
        <end position="179"/>
    </location>
</feature>
<evidence type="ECO:0000313" key="8">
    <source>
        <dbReference type="EMBL" id="AJK50827.1"/>
    </source>
</evidence>
<feature type="transmembrane region" description="Helical" evidence="6">
    <location>
        <begin position="247"/>
        <end position="270"/>
    </location>
</feature>
<dbReference type="Proteomes" id="UP000031838">
    <property type="component" value="Chromosome 2"/>
</dbReference>
<feature type="transmembrane region" description="Helical" evidence="6">
    <location>
        <begin position="71"/>
        <end position="92"/>
    </location>
</feature>
<dbReference type="PANTHER" id="PTHR32322:SF2">
    <property type="entry name" value="EAMA DOMAIN-CONTAINING PROTEIN"/>
    <property type="match status" value="1"/>
</dbReference>
<dbReference type="SUPFAM" id="SSF103481">
    <property type="entry name" value="Multidrug resistance efflux transporter EmrE"/>
    <property type="match status" value="2"/>
</dbReference>
<evidence type="ECO:0000256" key="2">
    <source>
        <dbReference type="ARBA" id="ARBA00007362"/>
    </source>
</evidence>
<keyword evidence="4 6" id="KW-1133">Transmembrane helix</keyword>
<gene>
    <name evidence="8" type="ORF">BGL_2c27730</name>
</gene>
<feature type="transmembrane region" description="Helical" evidence="6">
    <location>
        <begin position="191"/>
        <end position="209"/>
    </location>
</feature>
<feature type="transmembrane region" description="Helical" evidence="6">
    <location>
        <begin position="127"/>
        <end position="147"/>
    </location>
</feature>
<feature type="transmembrane region" description="Helical" evidence="6">
    <location>
        <begin position="98"/>
        <end position="115"/>
    </location>
</feature>
<dbReference type="InterPro" id="IPR050638">
    <property type="entry name" value="AA-Vitamin_Transporters"/>
</dbReference>
<feature type="domain" description="EamA" evidence="7">
    <location>
        <begin position="158"/>
        <end position="293"/>
    </location>
</feature>
<dbReference type="AlphaFoldDB" id="A0A0B6RZQ0"/>
<comment type="subcellular location">
    <subcellularLocation>
        <location evidence="1">Membrane</location>
        <topology evidence="1">Multi-pass membrane protein</topology>
    </subcellularLocation>
</comment>
<evidence type="ECO:0000259" key="7">
    <source>
        <dbReference type="Pfam" id="PF00892"/>
    </source>
</evidence>
<dbReference type="GO" id="GO:0016020">
    <property type="term" value="C:membrane"/>
    <property type="evidence" value="ECO:0007669"/>
    <property type="project" value="UniProtKB-SubCell"/>
</dbReference>
<accession>A0A0B6RZQ0</accession>
<organism evidence="8 9">
    <name type="scientific">Burkholderia plantarii</name>
    <dbReference type="NCBI Taxonomy" id="41899"/>
    <lineage>
        <taxon>Bacteria</taxon>
        <taxon>Pseudomonadati</taxon>
        <taxon>Pseudomonadota</taxon>
        <taxon>Betaproteobacteria</taxon>
        <taxon>Burkholderiales</taxon>
        <taxon>Burkholderiaceae</taxon>
        <taxon>Burkholderia</taxon>
    </lineage>
</organism>
<evidence type="ECO:0000256" key="3">
    <source>
        <dbReference type="ARBA" id="ARBA00022692"/>
    </source>
</evidence>
<evidence type="ECO:0000256" key="6">
    <source>
        <dbReference type="SAM" id="Phobius"/>
    </source>
</evidence>
<keyword evidence="3 6" id="KW-0812">Transmembrane</keyword>
<feature type="transmembrane region" description="Helical" evidence="6">
    <location>
        <begin position="41"/>
        <end position="59"/>
    </location>
</feature>
<dbReference type="Pfam" id="PF00892">
    <property type="entry name" value="EamA"/>
    <property type="match status" value="2"/>
</dbReference>
<name>A0A0B6RZQ0_BURPL</name>
<reference evidence="8 9" key="2">
    <citation type="journal article" date="2016" name="Appl. Microbiol. Biotechnol.">
        <title>Mutations improving production and secretion of extracellular lipase by Burkholderia glumae PG1.</title>
        <authorList>
            <person name="Knapp A."/>
            <person name="Voget S."/>
            <person name="Gao R."/>
            <person name="Zaburannyi N."/>
            <person name="Krysciak D."/>
            <person name="Breuer M."/>
            <person name="Hauer B."/>
            <person name="Streit W.R."/>
            <person name="Muller R."/>
            <person name="Daniel R."/>
            <person name="Jaeger K.E."/>
        </authorList>
    </citation>
    <scope>NUCLEOTIDE SEQUENCE [LARGE SCALE GENOMIC DNA]</scope>
    <source>
        <strain evidence="8 9">PG1</strain>
    </source>
</reference>
<protein>
    <submittedName>
        <fullName evidence="8">Putative drug/metabolite transporter (DMT) superfamily permease</fullName>
    </submittedName>
</protein>
<dbReference type="InterPro" id="IPR037185">
    <property type="entry name" value="EmrE-like"/>
</dbReference>
<keyword evidence="9" id="KW-1185">Reference proteome</keyword>
<feature type="domain" description="EamA" evidence="7">
    <location>
        <begin position="9"/>
        <end position="141"/>
    </location>
</feature>
<dbReference type="EMBL" id="CP002581">
    <property type="protein sequence ID" value="AJK50827.1"/>
    <property type="molecule type" value="Genomic_DNA"/>
</dbReference>
<sequence>MRKAVDGRAVLVMVALCMTWSLQQVAVKASAADAAPIFQLALRSGAAAALVFLYARVVARDRWLTGRMLPSAVVVGSLFALEFLFVAQGLIWTSASHMVVFLYTAPLFAALGLHLRLPDERMSRLQWSGMGLAFLGVAIAFLVPAWLDHGPARTTWMLGDLLGLGGAAAWGMTTVAVRTSRISEAPATQTLFYQLAGAFVILLPAAMLLGQTRFHASPMLWTSLIFQTVFVCFVSFLVWFTMLRRYLAARLGVLSFMTPLFGVVWGVVLLNEQLSAAFMVGAVFVCVGLVVVNGEAWIAQWRERA</sequence>
<reference evidence="9" key="1">
    <citation type="submission" date="2011-03" db="EMBL/GenBank/DDBJ databases">
        <authorList>
            <person name="Voget S."/>
            <person name="Streit W.R."/>
            <person name="Jaeger K.E."/>
            <person name="Daniel R."/>
        </authorList>
    </citation>
    <scope>NUCLEOTIDE SEQUENCE [LARGE SCALE GENOMIC DNA]</scope>
    <source>
        <strain evidence="9">PG1</strain>
    </source>
</reference>
<comment type="similarity">
    <text evidence="2">Belongs to the EamA transporter family.</text>
</comment>
<evidence type="ECO:0000256" key="5">
    <source>
        <dbReference type="ARBA" id="ARBA00023136"/>
    </source>
</evidence>
<feature type="transmembrane region" description="Helical" evidence="6">
    <location>
        <begin position="221"/>
        <end position="240"/>
    </location>
</feature>
<feature type="transmembrane region" description="Helical" evidence="6">
    <location>
        <begin position="276"/>
        <end position="299"/>
    </location>
</feature>
<keyword evidence="5 6" id="KW-0472">Membrane</keyword>
<dbReference type="RefSeq" id="WP_042629036.1">
    <property type="nucleotide sequence ID" value="NZ_CP002581.1"/>
</dbReference>